<dbReference type="Proteomes" id="UP000735302">
    <property type="component" value="Unassembled WGS sequence"/>
</dbReference>
<gene>
    <name evidence="1" type="ORF">PoB_007199400</name>
</gene>
<evidence type="ECO:0000313" key="1">
    <source>
        <dbReference type="EMBL" id="GFO45489.1"/>
    </source>
</evidence>
<keyword evidence="2" id="KW-1185">Reference proteome</keyword>
<sequence length="102" mass="11719">MNDYGVISDESLRCLTRSIYSLGYTFNCSLKIVWKMRCKPICDYKREKRASAIISVLLLSYSDLLNSLICSSKDKKFRLTFLIPVIPETTQLVECGQQTKPQ</sequence>
<name>A0AAV4DMR8_9GAST</name>
<accession>A0AAV4DMR8</accession>
<dbReference type="EMBL" id="BLXT01008063">
    <property type="protein sequence ID" value="GFO45489.1"/>
    <property type="molecule type" value="Genomic_DNA"/>
</dbReference>
<proteinExistence type="predicted"/>
<comment type="caution">
    <text evidence="1">The sequence shown here is derived from an EMBL/GenBank/DDBJ whole genome shotgun (WGS) entry which is preliminary data.</text>
</comment>
<protein>
    <submittedName>
        <fullName evidence="1">Uncharacterized protein</fullName>
    </submittedName>
</protein>
<dbReference type="AlphaFoldDB" id="A0AAV4DMR8"/>
<organism evidence="1 2">
    <name type="scientific">Plakobranchus ocellatus</name>
    <dbReference type="NCBI Taxonomy" id="259542"/>
    <lineage>
        <taxon>Eukaryota</taxon>
        <taxon>Metazoa</taxon>
        <taxon>Spiralia</taxon>
        <taxon>Lophotrochozoa</taxon>
        <taxon>Mollusca</taxon>
        <taxon>Gastropoda</taxon>
        <taxon>Heterobranchia</taxon>
        <taxon>Euthyneura</taxon>
        <taxon>Panpulmonata</taxon>
        <taxon>Sacoglossa</taxon>
        <taxon>Placobranchoidea</taxon>
        <taxon>Plakobranchidae</taxon>
        <taxon>Plakobranchus</taxon>
    </lineage>
</organism>
<reference evidence="1 2" key="1">
    <citation type="journal article" date="2021" name="Elife">
        <title>Chloroplast acquisition without the gene transfer in kleptoplastic sea slugs, Plakobranchus ocellatus.</title>
        <authorList>
            <person name="Maeda T."/>
            <person name="Takahashi S."/>
            <person name="Yoshida T."/>
            <person name="Shimamura S."/>
            <person name="Takaki Y."/>
            <person name="Nagai Y."/>
            <person name="Toyoda A."/>
            <person name="Suzuki Y."/>
            <person name="Arimoto A."/>
            <person name="Ishii H."/>
            <person name="Satoh N."/>
            <person name="Nishiyama T."/>
            <person name="Hasebe M."/>
            <person name="Maruyama T."/>
            <person name="Minagawa J."/>
            <person name="Obokata J."/>
            <person name="Shigenobu S."/>
        </authorList>
    </citation>
    <scope>NUCLEOTIDE SEQUENCE [LARGE SCALE GENOMIC DNA]</scope>
</reference>
<evidence type="ECO:0000313" key="2">
    <source>
        <dbReference type="Proteomes" id="UP000735302"/>
    </source>
</evidence>